<name>A0AAV6TDX5_9ARAC</name>
<dbReference type="Proteomes" id="UP000827092">
    <property type="component" value="Unassembled WGS sequence"/>
</dbReference>
<evidence type="ECO:0000313" key="3">
    <source>
        <dbReference type="Proteomes" id="UP000827092"/>
    </source>
</evidence>
<dbReference type="AlphaFoldDB" id="A0AAV6TDX5"/>
<evidence type="ECO:0000256" key="1">
    <source>
        <dbReference type="SAM" id="MobiDB-lite"/>
    </source>
</evidence>
<protein>
    <submittedName>
        <fullName evidence="2">Uncharacterized protein</fullName>
    </submittedName>
</protein>
<feature type="compositionally biased region" description="Basic and acidic residues" evidence="1">
    <location>
        <begin position="75"/>
        <end position="86"/>
    </location>
</feature>
<feature type="compositionally biased region" description="Low complexity" evidence="1">
    <location>
        <begin position="59"/>
        <end position="70"/>
    </location>
</feature>
<accession>A0AAV6TDX5</accession>
<sequence length="189" mass="21413">MRSVVRRRFFFAARFERKYDLPSSSAACCSRQSSSRPLYTARRKAVFCRRVELCVVSSRSRPPPSKARAVTSAADDDRRVTRAGSDRRRRRCVRSLRDVALARPLRSRQSVDVAARRGVRVLSAVACRASVDARASSRACTSSARPRRRVQYPVPRRNRDLSYSAAFSRSVGAVVRPLRRNRPYALGPR</sequence>
<dbReference type="EMBL" id="JAFNEN010006325">
    <property type="protein sequence ID" value="KAG8156105.1"/>
    <property type="molecule type" value="Genomic_DNA"/>
</dbReference>
<organism evidence="2 3">
    <name type="scientific">Oedothorax gibbosus</name>
    <dbReference type="NCBI Taxonomy" id="931172"/>
    <lineage>
        <taxon>Eukaryota</taxon>
        <taxon>Metazoa</taxon>
        <taxon>Ecdysozoa</taxon>
        <taxon>Arthropoda</taxon>
        <taxon>Chelicerata</taxon>
        <taxon>Arachnida</taxon>
        <taxon>Araneae</taxon>
        <taxon>Araneomorphae</taxon>
        <taxon>Entelegynae</taxon>
        <taxon>Araneoidea</taxon>
        <taxon>Linyphiidae</taxon>
        <taxon>Erigoninae</taxon>
        <taxon>Oedothorax</taxon>
    </lineage>
</organism>
<evidence type="ECO:0000313" key="2">
    <source>
        <dbReference type="EMBL" id="KAG8156105.1"/>
    </source>
</evidence>
<keyword evidence="3" id="KW-1185">Reference proteome</keyword>
<comment type="caution">
    <text evidence="2">The sequence shown here is derived from an EMBL/GenBank/DDBJ whole genome shotgun (WGS) entry which is preliminary data.</text>
</comment>
<feature type="region of interest" description="Disordered" evidence="1">
    <location>
        <begin position="59"/>
        <end position="87"/>
    </location>
</feature>
<gene>
    <name evidence="2" type="ORF">JTE90_012056</name>
</gene>
<proteinExistence type="predicted"/>
<reference evidence="2 3" key="1">
    <citation type="journal article" date="2022" name="Nat. Ecol. Evol.">
        <title>A masculinizing supergene underlies an exaggerated male reproductive morph in a spider.</title>
        <authorList>
            <person name="Hendrickx F."/>
            <person name="De Corte Z."/>
            <person name="Sonet G."/>
            <person name="Van Belleghem S.M."/>
            <person name="Kostlbacher S."/>
            <person name="Vangestel C."/>
        </authorList>
    </citation>
    <scope>NUCLEOTIDE SEQUENCE [LARGE SCALE GENOMIC DNA]</scope>
    <source>
        <strain evidence="2">W744_W776</strain>
    </source>
</reference>